<protein>
    <recommendedName>
        <fullName evidence="3">Permuted papain-like amidase YaeF/Yiix C92 family enzyme</fullName>
    </recommendedName>
</protein>
<dbReference type="PANTHER" id="PTHR47112">
    <property type="entry name" value="PX DOMAIN-CONTAINING PROTEIN"/>
    <property type="match status" value="1"/>
</dbReference>
<dbReference type="Proteomes" id="UP000249239">
    <property type="component" value="Unassembled WGS sequence"/>
</dbReference>
<dbReference type="AlphaFoldDB" id="A0A2W7Q434"/>
<keyword evidence="2" id="KW-1185">Reference proteome</keyword>
<dbReference type="SUPFAM" id="SSF54001">
    <property type="entry name" value="Cysteine proteinases"/>
    <property type="match status" value="1"/>
</dbReference>
<reference evidence="1 2" key="1">
    <citation type="submission" date="2018-06" db="EMBL/GenBank/DDBJ databases">
        <title>Genomic Encyclopedia of Archaeal and Bacterial Type Strains, Phase II (KMG-II): from individual species to whole genera.</title>
        <authorList>
            <person name="Goeker M."/>
        </authorList>
    </citation>
    <scope>NUCLEOTIDE SEQUENCE [LARGE SCALE GENOMIC DNA]</scope>
    <source>
        <strain evidence="1 2">DSM 6779</strain>
    </source>
</reference>
<evidence type="ECO:0008006" key="3">
    <source>
        <dbReference type="Google" id="ProtNLM"/>
    </source>
</evidence>
<sequence>MLIEKQTTGYNSIKGDLMTGDLLLMHGIHMSSRCIETLEGCDWSHVGIVVKAGDIGLDVGDDDILFWESDSPTPVTDLILRKPKSGPMLVRLSERLMYNFSHGEDSKCAVRHLYTDRDDVFFQRFKALIPTIHSAVFPDTFHEFLNPTKGRIFHEKTSLDTMFCSELAAYTYMKLGLLCHIHPVNSYMPVDFSEKLSVGLLKRAWLGAEIPIAFIRP</sequence>
<dbReference type="Gene3D" id="3.90.1720.10">
    <property type="entry name" value="endopeptidase domain like (from Nostoc punctiforme)"/>
    <property type="match status" value="1"/>
</dbReference>
<name>A0A2W7Q434_9BACT</name>
<proteinExistence type="predicted"/>
<accession>A0A2W7Q434</accession>
<dbReference type="InterPro" id="IPR038765">
    <property type="entry name" value="Papain-like_cys_pep_sf"/>
</dbReference>
<gene>
    <name evidence="1" type="ORF">LX69_01924</name>
</gene>
<dbReference type="PANTHER" id="PTHR47112:SF1">
    <property type="entry name" value="PX DOMAIN-CONTAINING PROTEIN"/>
    <property type="match status" value="1"/>
</dbReference>
<dbReference type="OrthoDB" id="2080662at2"/>
<organism evidence="1 2">
    <name type="scientific">Breznakibacter xylanolyticus</name>
    <dbReference type="NCBI Taxonomy" id="990"/>
    <lineage>
        <taxon>Bacteria</taxon>
        <taxon>Pseudomonadati</taxon>
        <taxon>Bacteroidota</taxon>
        <taxon>Bacteroidia</taxon>
        <taxon>Marinilabiliales</taxon>
        <taxon>Marinilabiliaceae</taxon>
        <taxon>Breznakibacter</taxon>
    </lineage>
</organism>
<evidence type="ECO:0000313" key="1">
    <source>
        <dbReference type="EMBL" id="PZX16429.1"/>
    </source>
</evidence>
<dbReference type="EMBL" id="QKZK01000013">
    <property type="protein sequence ID" value="PZX16429.1"/>
    <property type="molecule type" value="Genomic_DNA"/>
</dbReference>
<comment type="caution">
    <text evidence="1">The sequence shown here is derived from an EMBL/GenBank/DDBJ whole genome shotgun (WGS) entry which is preliminary data.</text>
</comment>
<evidence type="ECO:0000313" key="2">
    <source>
        <dbReference type="Proteomes" id="UP000249239"/>
    </source>
</evidence>
<dbReference type="RefSeq" id="WP_111445775.1">
    <property type="nucleotide sequence ID" value="NZ_QKZK01000013.1"/>
</dbReference>